<keyword evidence="1" id="KW-0472">Membrane</keyword>
<keyword evidence="1" id="KW-0812">Transmembrane</keyword>
<dbReference type="Proteomes" id="UP000626109">
    <property type="component" value="Unassembled WGS sequence"/>
</dbReference>
<sequence length="112" mass="12484">MGKYNDSRNTQGNADAYRRIAAKAITTIATITSTYHNKSTTFISVTTIPLLLASLFINLTSDILLFLISEATHSQAHLMITNNSYITTTSTNDNKQLQTAVTWCQQQQQQLQ</sequence>
<gene>
    <name evidence="2" type="ORF">PGLA2088_LOCUS51530</name>
</gene>
<protein>
    <submittedName>
        <fullName evidence="2">Uncharacterized protein</fullName>
    </submittedName>
</protein>
<name>A0A813M4V7_POLGL</name>
<reference evidence="2" key="1">
    <citation type="submission" date="2021-02" db="EMBL/GenBank/DDBJ databases">
        <authorList>
            <person name="Dougan E. K."/>
            <person name="Rhodes N."/>
            <person name="Thang M."/>
            <person name="Chan C."/>
        </authorList>
    </citation>
    <scope>NUCLEOTIDE SEQUENCE</scope>
</reference>
<feature type="transmembrane region" description="Helical" evidence="1">
    <location>
        <begin position="42"/>
        <end position="68"/>
    </location>
</feature>
<organism evidence="2 3">
    <name type="scientific">Polarella glacialis</name>
    <name type="common">Dinoflagellate</name>
    <dbReference type="NCBI Taxonomy" id="89957"/>
    <lineage>
        <taxon>Eukaryota</taxon>
        <taxon>Sar</taxon>
        <taxon>Alveolata</taxon>
        <taxon>Dinophyceae</taxon>
        <taxon>Suessiales</taxon>
        <taxon>Suessiaceae</taxon>
        <taxon>Polarella</taxon>
    </lineage>
</organism>
<evidence type="ECO:0000256" key="1">
    <source>
        <dbReference type="SAM" id="Phobius"/>
    </source>
</evidence>
<accession>A0A813M4V7</accession>
<dbReference type="AlphaFoldDB" id="A0A813M4V7"/>
<comment type="caution">
    <text evidence="2">The sequence shown here is derived from an EMBL/GenBank/DDBJ whole genome shotgun (WGS) entry which is preliminary data.</text>
</comment>
<dbReference type="EMBL" id="CAJNNW010037668">
    <property type="protein sequence ID" value="CAE8743698.1"/>
    <property type="molecule type" value="Genomic_DNA"/>
</dbReference>
<proteinExistence type="predicted"/>
<evidence type="ECO:0000313" key="3">
    <source>
        <dbReference type="Proteomes" id="UP000626109"/>
    </source>
</evidence>
<keyword evidence="1" id="KW-1133">Transmembrane helix</keyword>
<evidence type="ECO:0000313" key="2">
    <source>
        <dbReference type="EMBL" id="CAE8743698.1"/>
    </source>
</evidence>